<proteinExistence type="predicted"/>
<accession>A0A8S1R8G8</accession>
<dbReference type="Proteomes" id="UP000692954">
    <property type="component" value="Unassembled WGS sequence"/>
</dbReference>
<gene>
    <name evidence="1" type="ORF">PSON_ATCC_30995.1.T1420040</name>
</gene>
<protein>
    <submittedName>
        <fullName evidence="1">Uncharacterized protein</fullName>
    </submittedName>
</protein>
<keyword evidence="2" id="KW-1185">Reference proteome</keyword>
<evidence type="ECO:0000313" key="1">
    <source>
        <dbReference type="EMBL" id="CAD8123030.1"/>
    </source>
</evidence>
<organism evidence="1 2">
    <name type="scientific">Paramecium sonneborni</name>
    <dbReference type="NCBI Taxonomy" id="65129"/>
    <lineage>
        <taxon>Eukaryota</taxon>
        <taxon>Sar</taxon>
        <taxon>Alveolata</taxon>
        <taxon>Ciliophora</taxon>
        <taxon>Intramacronucleata</taxon>
        <taxon>Oligohymenophorea</taxon>
        <taxon>Peniculida</taxon>
        <taxon>Parameciidae</taxon>
        <taxon>Paramecium</taxon>
    </lineage>
</organism>
<name>A0A8S1R8G8_9CILI</name>
<dbReference type="AlphaFoldDB" id="A0A8S1R8G8"/>
<reference evidence="1" key="1">
    <citation type="submission" date="2021-01" db="EMBL/GenBank/DDBJ databases">
        <authorList>
            <consortium name="Genoscope - CEA"/>
            <person name="William W."/>
        </authorList>
    </citation>
    <scope>NUCLEOTIDE SEQUENCE</scope>
</reference>
<evidence type="ECO:0000313" key="2">
    <source>
        <dbReference type="Proteomes" id="UP000692954"/>
    </source>
</evidence>
<sequence>MGLEGIIFEIQRKSDFEIQTQDLKVERIYSYDIIQKLKVQGHYVSQSLIQVYKIINDLRDKQKKYF</sequence>
<comment type="caution">
    <text evidence="1">The sequence shown here is derived from an EMBL/GenBank/DDBJ whole genome shotgun (WGS) entry which is preliminary data.</text>
</comment>
<dbReference type="EMBL" id="CAJJDN010000142">
    <property type="protein sequence ID" value="CAD8123030.1"/>
    <property type="molecule type" value="Genomic_DNA"/>
</dbReference>